<gene>
    <name evidence="3" type="ORF">MYVALT_F_03910</name>
</gene>
<proteinExistence type="predicted"/>
<feature type="transmembrane region" description="Helical" evidence="1">
    <location>
        <begin position="289"/>
        <end position="313"/>
    </location>
</feature>
<feature type="transmembrane region" description="Helical" evidence="1">
    <location>
        <begin position="394"/>
        <end position="413"/>
    </location>
</feature>
<evidence type="ECO:0000313" key="4">
    <source>
        <dbReference type="Proteomes" id="UP000693996"/>
    </source>
</evidence>
<organism evidence="3 4">
    <name type="scientific">Candidatus Vallotiella hemipterorum</name>
    <dbReference type="NCBI Taxonomy" id="1177213"/>
    <lineage>
        <taxon>Bacteria</taxon>
        <taxon>Pseudomonadati</taxon>
        <taxon>Pseudomonadota</taxon>
        <taxon>Betaproteobacteria</taxon>
        <taxon>Burkholderiales</taxon>
        <taxon>Burkholderiaceae</taxon>
        <taxon>Candidatus Vallotiella</taxon>
    </lineage>
</organism>
<evidence type="ECO:0000313" key="3">
    <source>
        <dbReference type="EMBL" id="CAG7602950.1"/>
    </source>
</evidence>
<feature type="transmembrane region" description="Helical" evidence="1">
    <location>
        <begin position="357"/>
        <end position="382"/>
    </location>
</feature>
<sequence length="491" mass="55532">MGIITSDPEPTVLICAWRLHMNLLPAQHTSRLTKSGHWLQRHHVIIRRVQWIVLFAYAILIFIPPLMPLPDDTAHIWSSLTVFSQFVLWGIWWPFVLLSIVIFGRVWCGILCPEGALSELASKHGLGRSIPRWIRWGGWPFVSFGLTTIYGQMISVYQYPKAVLLVLGGSTIAAIIIGLLYGREKRIWCKYLCPVNGVFALLARCAPLCYRVDGNAWRFSYMENKRNQRVIPVNCAPLVPLRSMKGASSCHMCGRCSGYRDAISLQWRSPAQEIVELGEKEANRWDTALILYGLLGIANGAFHWSVSPLFIFIKQSIAEWLIDHNILWPLETNVWWFIFTNYPERNDVFSWLDGGLVIGYIVTAGLLYGTILLGFLTVGNFLLGRWSTLRLHHFTQALIPVAGMSVFLGLSGTTVSLLRAEHLLLSVSWVQNLWFILLTVANIASLYLAVKIIVKHMHHISTFVLRGIGALLCFIAALAVADSAWWLMCYN</sequence>
<dbReference type="EMBL" id="OU343031">
    <property type="protein sequence ID" value="CAG7602950.1"/>
    <property type="molecule type" value="Genomic_DNA"/>
</dbReference>
<reference evidence="3" key="1">
    <citation type="submission" date="2021-06" db="EMBL/GenBank/DDBJ databases">
        <authorList>
            <person name="Szabo G."/>
        </authorList>
    </citation>
    <scope>NUCLEOTIDE SEQUENCE</scope>
    <source>
        <strain evidence="3">MYVALT</strain>
    </source>
</reference>
<evidence type="ECO:0000259" key="2">
    <source>
        <dbReference type="Pfam" id="PF12801"/>
    </source>
</evidence>
<accession>A0A916NGD6</accession>
<feature type="transmembrane region" description="Helical" evidence="1">
    <location>
        <begin position="87"/>
        <end position="112"/>
    </location>
</feature>
<dbReference type="Proteomes" id="UP000693996">
    <property type="component" value="Chromosome"/>
</dbReference>
<feature type="transmembrane region" description="Helical" evidence="1">
    <location>
        <begin position="463"/>
        <end position="488"/>
    </location>
</feature>
<keyword evidence="1" id="KW-1133">Transmembrane helix</keyword>
<feature type="transmembrane region" description="Helical" evidence="1">
    <location>
        <begin position="162"/>
        <end position="182"/>
    </location>
</feature>
<dbReference type="InterPro" id="IPR017896">
    <property type="entry name" value="4Fe4S_Fe-S-bd"/>
</dbReference>
<dbReference type="AlphaFoldDB" id="A0A916NGD6"/>
<keyword evidence="4" id="KW-1185">Reference proteome</keyword>
<feature type="domain" description="4Fe-4S ferredoxin-type" evidence="2">
    <location>
        <begin position="87"/>
        <end position="124"/>
    </location>
</feature>
<protein>
    <submittedName>
        <fullName evidence="3">4Fe-4S binding protein</fullName>
    </submittedName>
</protein>
<feature type="transmembrane region" description="Helical" evidence="1">
    <location>
        <begin position="133"/>
        <end position="150"/>
    </location>
</feature>
<feature type="domain" description="4Fe-4S ferredoxin-type" evidence="2">
    <location>
        <begin position="174"/>
        <end position="204"/>
    </location>
</feature>
<name>A0A916NGD6_9BURK</name>
<feature type="transmembrane region" description="Helical" evidence="1">
    <location>
        <begin position="433"/>
        <end position="454"/>
    </location>
</feature>
<dbReference type="KEGG" id="vtr:MYVALT_F_03910"/>
<keyword evidence="1" id="KW-0812">Transmembrane</keyword>
<feature type="transmembrane region" description="Helical" evidence="1">
    <location>
        <begin position="49"/>
        <end position="67"/>
    </location>
</feature>
<keyword evidence="1" id="KW-0472">Membrane</keyword>
<dbReference type="Pfam" id="PF12801">
    <property type="entry name" value="Fer4_5"/>
    <property type="match status" value="2"/>
</dbReference>
<evidence type="ECO:0000256" key="1">
    <source>
        <dbReference type="SAM" id="Phobius"/>
    </source>
</evidence>